<dbReference type="EMBL" id="PVXM01000030">
    <property type="protein sequence ID" value="PRR71988.1"/>
    <property type="molecule type" value="Genomic_DNA"/>
</dbReference>
<dbReference type="Proteomes" id="UP000238415">
    <property type="component" value="Unassembled WGS sequence"/>
</dbReference>
<dbReference type="GO" id="GO:0050661">
    <property type="term" value="F:NADP binding"/>
    <property type="evidence" value="ECO:0007669"/>
    <property type="project" value="InterPro"/>
</dbReference>
<evidence type="ECO:0000259" key="3">
    <source>
        <dbReference type="Pfam" id="PF03446"/>
    </source>
</evidence>
<dbReference type="EC" id="1.1.1.60" evidence="4"/>
<keyword evidence="2" id="KW-0520">NAD</keyword>
<dbReference type="InterPro" id="IPR036291">
    <property type="entry name" value="NAD(P)-bd_dom_sf"/>
</dbReference>
<dbReference type="RefSeq" id="WP_106005488.1">
    <property type="nucleotide sequence ID" value="NZ_CP136419.1"/>
</dbReference>
<dbReference type="SUPFAM" id="SSF51735">
    <property type="entry name" value="NAD(P)-binding Rossmann-fold domains"/>
    <property type="match status" value="1"/>
</dbReference>
<organism evidence="4 5">
    <name type="scientific">Neomoorella humiferrea</name>
    <dbReference type="NCBI Taxonomy" id="676965"/>
    <lineage>
        <taxon>Bacteria</taxon>
        <taxon>Bacillati</taxon>
        <taxon>Bacillota</taxon>
        <taxon>Clostridia</taxon>
        <taxon>Neomoorellales</taxon>
        <taxon>Neomoorellaceae</taxon>
        <taxon>Neomoorella</taxon>
    </lineage>
</organism>
<gene>
    <name evidence="4" type="primary">garR_3</name>
    <name evidence="4" type="ORF">MOHU_15180</name>
</gene>
<reference evidence="4 5" key="1">
    <citation type="submission" date="2018-03" db="EMBL/GenBank/DDBJ databases">
        <title>Genome sequence of Moorella humiferrea DSM 23265.</title>
        <authorList>
            <person name="Poehlein A."/>
            <person name="Daniel R."/>
        </authorList>
    </citation>
    <scope>NUCLEOTIDE SEQUENCE [LARGE SCALE GENOMIC DNA]</scope>
    <source>
        <strain evidence="4 5">DSM 23265</strain>
    </source>
</reference>
<dbReference type="AlphaFoldDB" id="A0A2T0AR37"/>
<evidence type="ECO:0000313" key="4">
    <source>
        <dbReference type="EMBL" id="PRR71988.1"/>
    </source>
</evidence>
<name>A0A2T0AR37_9FIRM</name>
<sequence length="110" mass="11621">MKFGFIGLGKMGGGLARNLIRSGYEVKLYDLNPAAIEASLKVGGKKADSAAEAASDVDALFTSLPLPQDLKNLLLGENGLYNVMKVGSTLIDVSTIVTLPRFVGHRVKSV</sequence>
<accession>A0A2T0AR37</accession>
<dbReference type="GO" id="GO:0008679">
    <property type="term" value="F:2-hydroxy-3-oxopropionate reductase activity"/>
    <property type="evidence" value="ECO:0007669"/>
    <property type="project" value="UniProtKB-EC"/>
</dbReference>
<dbReference type="PANTHER" id="PTHR22981">
    <property type="entry name" value="3-HYDROXYISOBUTYRATE DEHYDROGENASE-RELATED"/>
    <property type="match status" value="1"/>
</dbReference>
<dbReference type="InterPro" id="IPR006115">
    <property type="entry name" value="6PGDH_NADP-bd"/>
</dbReference>
<keyword evidence="1 4" id="KW-0560">Oxidoreductase</keyword>
<dbReference type="Pfam" id="PF03446">
    <property type="entry name" value="NAD_binding_2"/>
    <property type="match status" value="1"/>
</dbReference>
<feature type="domain" description="6-phosphogluconate dehydrogenase NADP-binding" evidence="3">
    <location>
        <begin position="2"/>
        <end position="96"/>
    </location>
</feature>
<proteinExistence type="predicted"/>
<protein>
    <submittedName>
        <fullName evidence="4">2-hydroxy-3-oxopropionate reductase</fullName>
        <ecNumber evidence="4">1.1.1.60</ecNumber>
    </submittedName>
</protein>
<evidence type="ECO:0000313" key="5">
    <source>
        <dbReference type="Proteomes" id="UP000238415"/>
    </source>
</evidence>
<dbReference type="PANTHER" id="PTHR22981:SF7">
    <property type="entry name" value="3-HYDROXYISOBUTYRATE DEHYDROGENASE, MITOCHONDRIAL"/>
    <property type="match status" value="1"/>
</dbReference>
<evidence type="ECO:0000256" key="1">
    <source>
        <dbReference type="ARBA" id="ARBA00023002"/>
    </source>
</evidence>
<comment type="caution">
    <text evidence="4">The sequence shown here is derived from an EMBL/GenBank/DDBJ whole genome shotgun (WGS) entry which is preliminary data.</text>
</comment>
<keyword evidence="5" id="KW-1185">Reference proteome</keyword>
<dbReference type="Gene3D" id="3.40.50.720">
    <property type="entry name" value="NAD(P)-binding Rossmann-like Domain"/>
    <property type="match status" value="1"/>
</dbReference>
<evidence type="ECO:0000256" key="2">
    <source>
        <dbReference type="ARBA" id="ARBA00023027"/>
    </source>
</evidence>